<keyword evidence="2" id="KW-0479">Metal-binding</keyword>
<dbReference type="PANTHER" id="PTHR12629">
    <property type="entry name" value="DIPHOSPHOINOSITOL POLYPHOSPHATE PHOSPHOHYDROLASE"/>
    <property type="match status" value="1"/>
</dbReference>
<evidence type="ECO:0000259" key="5">
    <source>
        <dbReference type="PROSITE" id="PS51462"/>
    </source>
</evidence>
<dbReference type="OrthoDB" id="7066910at2"/>
<dbReference type="SUPFAM" id="SSF55811">
    <property type="entry name" value="Nudix"/>
    <property type="match status" value="1"/>
</dbReference>
<accession>A0A5B8I554</accession>
<dbReference type="InterPro" id="IPR000086">
    <property type="entry name" value="NUDIX_hydrolase_dom"/>
</dbReference>
<protein>
    <submittedName>
        <fullName evidence="6">NUDIX hydrolase</fullName>
    </submittedName>
</protein>
<dbReference type="Pfam" id="PF00293">
    <property type="entry name" value="NUDIX"/>
    <property type="match status" value="1"/>
</dbReference>
<dbReference type="RefSeq" id="WP_146362959.1">
    <property type="nucleotide sequence ID" value="NZ_CP042261.1"/>
</dbReference>
<dbReference type="PANTHER" id="PTHR12629:SF0">
    <property type="entry name" value="DIPHOSPHOINOSITOL-POLYPHOSPHATE DIPHOSPHATASE"/>
    <property type="match status" value="1"/>
</dbReference>
<keyword evidence="3 6" id="KW-0378">Hydrolase</keyword>
<keyword evidence="7" id="KW-1185">Reference proteome</keyword>
<dbReference type="GO" id="GO:0005737">
    <property type="term" value="C:cytoplasm"/>
    <property type="evidence" value="ECO:0007669"/>
    <property type="project" value="TreeGrafter"/>
</dbReference>
<dbReference type="EMBL" id="CP042261">
    <property type="protein sequence ID" value="QDY68385.1"/>
    <property type="molecule type" value="Genomic_DNA"/>
</dbReference>
<dbReference type="CDD" id="cd04666">
    <property type="entry name" value="NUDIX_DIPP2_like_Nudt4"/>
    <property type="match status" value="1"/>
</dbReference>
<dbReference type="Gene3D" id="3.90.79.10">
    <property type="entry name" value="Nucleoside Triphosphate Pyrophosphohydrolase"/>
    <property type="match status" value="1"/>
</dbReference>
<dbReference type="GO" id="GO:0016462">
    <property type="term" value="F:pyrophosphatase activity"/>
    <property type="evidence" value="ECO:0007669"/>
    <property type="project" value="InterPro"/>
</dbReference>
<dbReference type="GO" id="GO:0046872">
    <property type="term" value="F:metal ion binding"/>
    <property type="evidence" value="ECO:0007669"/>
    <property type="project" value="UniProtKB-KW"/>
</dbReference>
<evidence type="ECO:0000256" key="4">
    <source>
        <dbReference type="ARBA" id="ARBA00022842"/>
    </source>
</evidence>
<evidence type="ECO:0000256" key="1">
    <source>
        <dbReference type="ARBA" id="ARBA00001946"/>
    </source>
</evidence>
<evidence type="ECO:0000256" key="3">
    <source>
        <dbReference type="ARBA" id="ARBA00022801"/>
    </source>
</evidence>
<comment type="cofactor">
    <cofactor evidence="1">
        <name>Mg(2+)</name>
        <dbReference type="ChEBI" id="CHEBI:18420"/>
    </cofactor>
</comment>
<dbReference type="PROSITE" id="PS51462">
    <property type="entry name" value="NUDIX"/>
    <property type="match status" value="1"/>
</dbReference>
<reference evidence="6 7" key="1">
    <citation type="submission" date="2019-07" db="EMBL/GenBank/DDBJ databases">
        <title>Litoreibacter alkalisoli sp. nov., isolated from saline-alkaline soil.</title>
        <authorList>
            <person name="Wang S."/>
            <person name="Xu L."/>
            <person name="Xing Y.-T."/>
            <person name="Sun J.-Q."/>
        </authorList>
    </citation>
    <scope>NUCLEOTIDE SEQUENCE [LARGE SCALE GENOMIC DNA]</scope>
    <source>
        <strain evidence="6 7">LN3S51</strain>
    </source>
</reference>
<evidence type="ECO:0000313" key="7">
    <source>
        <dbReference type="Proteomes" id="UP000318483"/>
    </source>
</evidence>
<dbReference type="AlphaFoldDB" id="A0A5B8I554"/>
<sequence>MATILKKTWEEYIRPLIRRPDRIQLAALCYRETQDGLKILLITSRGTGRWIIPKGWPMNGMDGAQAALEEAWEEAGVAEGDVWATPLGDYGYLKEIDTGPPVPTRAVIYPVKVVTMRETFPESDQRRRQWFSPEEASKLVDEPELRDILGKLTHQDLLDH</sequence>
<dbReference type="InterPro" id="IPR015797">
    <property type="entry name" value="NUDIX_hydrolase-like_dom_sf"/>
</dbReference>
<keyword evidence="4" id="KW-0460">Magnesium</keyword>
<dbReference type="Proteomes" id="UP000318483">
    <property type="component" value="Chromosome"/>
</dbReference>
<dbReference type="KEGG" id="lit:FPZ52_01290"/>
<evidence type="ECO:0000313" key="6">
    <source>
        <dbReference type="EMBL" id="QDY68385.1"/>
    </source>
</evidence>
<proteinExistence type="predicted"/>
<dbReference type="InterPro" id="IPR047198">
    <property type="entry name" value="DDP-like_NUDIX"/>
</dbReference>
<organism evidence="6 7">
    <name type="scientific">Qingshengfaniella alkalisoli</name>
    <dbReference type="NCBI Taxonomy" id="2599296"/>
    <lineage>
        <taxon>Bacteria</taxon>
        <taxon>Pseudomonadati</taxon>
        <taxon>Pseudomonadota</taxon>
        <taxon>Alphaproteobacteria</taxon>
        <taxon>Rhodobacterales</taxon>
        <taxon>Paracoccaceae</taxon>
        <taxon>Qingshengfaniella</taxon>
    </lineage>
</organism>
<evidence type="ECO:0000256" key="2">
    <source>
        <dbReference type="ARBA" id="ARBA00022723"/>
    </source>
</evidence>
<gene>
    <name evidence="6" type="ORF">FPZ52_01290</name>
</gene>
<feature type="domain" description="Nudix hydrolase" evidence="5">
    <location>
        <begin position="20"/>
        <end position="153"/>
    </location>
</feature>
<name>A0A5B8I554_9RHOB</name>